<evidence type="ECO:0000313" key="2">
    <source>
        <dbReference type="Proteomes" id="UP001412067"/>
    </source>
</evidence>
<name>A0ABR2LTK1_9ASPA</name>
<comment type="caution">
    <text evidence="1">The sequence shown here is derived from an EMBL/GenBank/DDBJ whole genome shotgun (WGS) entry which is preliminary data.</text>
</comment>
<evidence type="ECO:0000313" key="1">
    <source>
        <dbReference type="EMBL" id="KAK8950226.1"/>
    </source>
</evidence>
<accession>A0ABR2LTK1</accession>
<reference evidence="1 2" key="1">
    <citation type="journal article" date="2022" name="Nat. Plants">
        <title>Genomes of leafy and leafless Platanthera orchids illuminate the evolution of mycoheterotrophy.</title>
        <authorList>
            <person name="Li M.H."/>
            <person name="Liu K.W."/>
            <person name="Li Z."/>
            <person name="Lu H.C."/>
            <person name="Ye Q.L."/>
            <person name="Zhang D."/>
            <person name="Wang J.Y."/>
            <person name="Li Y.F."/>
            <person name="Zhong Z.M."/>
            <person name="Liu X."/>
            <person name="Yu X."/>
            <person name="Liu D.K."/>
            <person name="Tu X.D."/>
            <person name="Liu B."/>
            <person name="Hao Y."/>
            <person name="Liao X.Y."/>
            <person name="Jiang Y.T."/>
            <person name="Sun W.H."/>
            <person name="Chen J."/>
            <person name="Chen Y.Q."/>
            <person name="Ai Y."/>
            <person name="Zhai J.W."/>
            <person name="Wu S.S."/>
            <person name="Zhou Z."/>
            <person name="Hsiao Y.Y."/>
            <person name="Wu W.L."/>
            <person name="Chen Y.Y."/>
            <person name="Lin Y.F."/>
            <person name="Hsu J.L."/>
            <person name="Li C.Y."/>
            <person name="Wang Z.W."/>
            <person name="Zhao X."/>
            <person name="Zhong W.Y."/>
            <person name="Ma X.K."/>
            <person name="Ma L."/>
            <person name="Huang J."/>
            <person name="Chen G.Z."/>
            <person name="Huang M.Z."/>
            <person name="Huang L."/>
            <person name="Peng D.H."/>
            <person name="Luo Y.B."/>
            <person name="Zou S.Q."/>
            <person name="Chen S.P."/>
            <person name="Lan S."/>
            <person name="Tsai W.C."/>
            <person name="Van de Peer Y."/>
            <person name="Liu Z.J."/>
        </authorList>
    </citation>
    <scope>NUCLEOTIDE SEQUENCE [LARGE SCALE GENOMIC DNA]</scope>
    <source>
        <strain evidence="1">Lor288</strain>
    </source>
</reference>
<keyword evidence="2" id="KW-1185">Reference proteome</keyword>
<dbReference type="Proteomes" id="UP001412067">
    <property type="component" value="Unassembled WGS sequence"/>
</dbReference>
<sequence>MGGSGNGQFFPLTSLQIGLCGLPILVAQSAGHAVLSFNLDTFLAPESSKFFVLVDNRPWLMIKINGLRTFGSDGHQGNQFYDAQEVLSSSSPCGSSNSNENQGDKVSYCHSMDSNCPCTPPSNGPYKKRKIMNANSDVNEVNGECGEVVSCSGSTLRPNYLTEMRG</sequence>
<gene>
    <name evidence="1" type="ORF">KSP40_PGU017965</name>
</gene>
<dbReference type="EMBL" id="JBBWWR010000015">
    <property type="protein sequence ID" value="KAK8950226.1"/>
    <property type="molecule type" value="Genomic_DNA"/>
</dbReference>
<protein>
    <submittedName>
        <fullName evidence="1">Uncharacterized protein</fullName>
    </submittedName>
</protein>
<proteinExistence type="predicted"/>
<organism evidence="1 2">
    <name type="scientific">Platanthera guangdongensis</name>
    <dbReference type="NCBI Taxonomy" id="2320717"/>
    <lineage>
        <taxon>Eukaryota</taxon>
        <taxon>Viridiplantae</taxon>
        <taxon>Streptophyta</taxon>
        <taxon>Embryophyta</taxon>
        <taxon>Tracheophyta</taxon>
        <taxon>Spermatophyta</taxon>
        <taxon>Magnoliopsida</taxon>
        <taxon>Liliopsida</taxon>
        <taxon>Asparagales</taxon>
        <taxon>Orchidaceae</taxon>
        <taxon>Orchidoideae</taxon>
        <taxon>Orchideae</taxon>
        <taxon>Orchidinae</taxon>
        <taxon>Platanthera</taxon>
    </lineage>
</organism>